<keyword evidence="6" id="KW-0997">Cell inner membrane</keyword>
<keyword evidence="8" id="KW-0472">Membrane</keyword>
<dbReference type="RefSeq" id="WP_147092088.1">
    <property type="nucleotide sequence ID" value="NZ_BJVC01000001.1"/>
</dbReference>
<evidence type="ECO:0000313" key="10">
    <source>
        <dbReference type="Proteomes" id="UP000321405"/>
    </source>
</evidence>
<dbReference type="CDD" id="cd13553">
    <property type="entry name" value="PBP2_NrtA_CpmA_like"/>
    <property type="match status" value="1"/>
</dbReference>
<evidence type="ECO:0000256" key="2">
    <source>
        <dbReference type="ARBA" id="ARBA00004418"/>
    </source>
</evidence>
<organism evidence="9 10">
    <name type="scientific">Swaminathania salitolerans</name>
    <dbReference type="NCBI Taxonomy" id="182838"/>
    <lineage>
        <taxon>Bacteria</taxon>
        <taxon>Pseudomonadati</taxon>
        <taxon>Pseudomonadota</taxon>
        <taxon>Alphaproteobacteria</taxon>
        <taxon>Acetobacterales</taxon>
        <taxon>Acetobacteraceae</taxon>
        <taxon>Swaminathania</taxon>
    </lineage>
</organism>
<dbReference type="GO" id="GO:0042597">
    <property type="term" value="C:periplasmic space"/>
    <property type="evidence" value="ECO:0007669"/>
    <property type="project" value="UniProtKB-SubCell"/>
</dbReference>
<dbReference type="OrthoDB" id="570524at2"/>
<evidence type="ECO:0000256" key="7">
    <source>
        <dbReference type="ARBA" id="ARBA00022729"/>
    </source>
</evidence>
<name>A0A511BL34_9PROT</name>
<evidence type="ECO:0008006" key="11">
    <source>
        <dbReference type="Google" id="ProtNLM"/>
    </source>
</evidence>
<proteinExistence type="inferred from homology"/>
<accession>A0A511BL34</accession>
<gene>
    <name evidence="9" type="ORF">SSA02_02240</name>
</gene>
<evidence type="ECO:0000256" key="4">
    <source>
        <dbReference type="ARBA" id="ARBA00022448"/>
    </source>
</evidence>
<dbReference type="EMBL" id="BJVC01000001">
    <property type="protein sequence ID" value="GEL01061.1"/>
    <property type="molecule type" value="Genomic_DNA"/>
</dbReference>
<dbReference type="Gene3D" id="3.40.190.10">
    <property type="entry name" value="Periplasmic binding protein-like II"/>
    <property type="match status" value="2"/>
</dbReference>
<comment type="similarity">
    <text evidence="3">Belongs to the bacterial solute-binding protein SsuA/TauA family.</text>
</comment>
<comment type="subcellular location">
    <subcellularLocation>
        <location evidence="1">Endomembrane system</location>
    </subcellularLocation>
    <subcellularLocation>
        <location evidence="2">Periplasm</location>
    </subcellularLocation>
</comment>
<dbReference type="PANTHER" id="PTHR30024:SF47">
    <property type="entry name" value="TAURINE-BINDING PERIPLASMIC PROTEIN"/>
    <property type="match status" value="1"/>
</dbReference>
<dbReference type="Pfam" id="PF13379">
    <property type="entry name" value="NMT1_2"/>
    <property type="match status" value="1"/>
</dbReference>
<evidence type="ECO:0000256" key="6">
    <source>
        <dbReference type="ARBA" id="ARBA00022519"/>
    </source>
</evidence>
<sequence>MTIPLRIGLLRLSDSVPVLMARELGLFAQAGITVEIVIEPSWANIADGLSWGRLDAAVVFPPLAIMTYLGKRGRPTPLEVVSGISRGGNTIVLRDGALEGGATPRLAVVHAYSTHYLLLRRFLLANCPHALGKVVVMPPDTMLDALASGEIDGFCAGPPWGVAAGYAGLGRVVSGSAMICPGHPEKQCVVTSAWARRHPCHIAALRDVLETSIARSLDPAFRERTIDLATRSLDAGGLALPRDATCATMPFGAHPHAFEMSPSSDMSCGWIIGEMQALGWLDGKDDPRPWTTG</sequence>
<keyword evidence="10" id="KW-1185">Reference proteome</keyword>
<reference evidence="9 10" key="1">
    <citation type="submission" date="2019-07" db="EMBL/GenBank/DDBJ databases">
        <title>Whole genome shotgun sequence of Swaminathania salitolerans NBRC 104436.</title>
        <authorList>
            <person name="Hosoyama A."/>
            <person name="Uohara A."/>
            <person name="Ohji S."/>
            <person name="Ichikawa N."/>
        </authorList>
    </citation>
    <scope>NUCLEOTIDE SEQUENCE [LARGE SCALE GENOMIC DNA]</scope>
    <source>
        <strain evidence="9 10">NBRC 104436</strain>
    </source>
</reference>
<dbReference type="GO" id="GO:0012505">
    <property type="term" value="C:endomembrane system"/>
    <property type="evidence" value="ECO:0007669"/>
    <property type="project" value="UniProtKB-SubCell"/>
</dbReference>
<dbReference type="Proteomes" id="UP000321405">
    <property type="component" value="Unassembled WGS sequence"/>
</dbReference>
<keyword evidence="4" id="KW-0813">Transport</keyword>
<evidence type="ECO:0000256" key="8">
    <source>
        <dbReference type="ARBA" id="ARBA00023136"/>
    </source>
</evidence>
<protein>
    <recommendedName>
        <fullName evidence="11">Nitrate ABC transporter substrate-binding protein</fullName>
    </recommendedName>
</protein>
<dbReference type="PANTHER" id="PTHR30024">
    <property type="entry name" value="ALIPHATIC SULFONATES-BINDING PROTEIN-RELATED"/>
    <property type="match status" value="1"/>
</dbReference>
<evidence type="ECO:0000256" key="5">
    <source>
        <dbReference type="ARBA" id="ARBA00022475"/>
    </source>
</evidence>
<evidence type="ECO:0000313" key="9">
    <source>
        <dbReference type="EMBL" id="GEL01061.1"/>
    </source>
</evidence>
<comment type="caution">
    <text evidence="9">The sequence shown here is derived from an EMBL/GenBank/DDBJ whole genome shotgun (WGS) entry which is preliminary data.</text>
</comment>
<evidence type="ECO:0000256" key="3">
    <source>
        <dbReference type="ARBA" id="ARBA00010742"/>
    </source>
</evidence>
<keyword evidence="7" id="KW-0732">Signal</keyword>
<evidence type="ECO:0000256" key="1">
    <source>
        <dbReference type="ARBA" id="ARBA00004308"/>
    </source>
</evidence>
<dbReference type="AlphaFoldDB" id="A0A511BL34"/>
<dbReference type="SUPFAM" id="SSF53850">
    <property type="entry name" value="Periplasmic binding protein-like II"/>
    <property type="match status" value="1"/>
</dbReference>
<dbReference type="InterPro" id="IPR044527">
    <property type="entry name" value="NrtA/CpmA_ABC-bd_dom"/>
</dbReference>
<keyword evidence="5" id="KW-1003">Cell membrane</keyword>